<reference evidence="1 2" key="1">
    <citation type="submission" date="2013-08" db="EMBL/GenBank/DDBJ databases">
        <authorList>
            <person name="Durkin A.S."/>
            <person name="Haft D.R."/>
            <person name="McCorrison J."/>
            <person name="Torralba M."/>
            <person name="Gillis M."/>
            <person name="Haft D.H."/>
            <person name="Methe B."/>
            <person name="Sutton G."/>
            <person name="Nelson K.E."/>
        </authorList>
    </citation>
    <scope>NUCLEOTIDE SEQUENCE [LARGE SCALE GENOMIC DNA]</scope>
    <source>
        <strain evidence="1 2">F0195</strain>
    </source>
</reference>
<gene>
    <name evidence="1" type="ORF">HMPREF1316_2433</name>
</gene>
<dbReference type="EMBL" id="AWEZ01000013">
    <property type="protein sequence ID" value="ERL10309.1"/>
    <property type="molecule type" value="Genomic_DNA"/>
</dbReference>
<comment type="caution">
    <text evidence="1">The sequence shown here is derived from an EMBL/GenBank/DDBJ whole genome shotgun (WGS) entry which is preliminary data.</text>
</comment>
<evidence type="ECO:0008006" key="3">
    <source>
        <dbReference type="Google" id="ProtNLM"/>
    </source>
</evidence>
<dbReference type="STRING" id="1125712.HMPREF1316_2433"/>
<sequence>MVANVIVIGAVLAVLLLCIRSLVRHRGGDCADCSAAASCSVRRTGRGSCTVAKSMVADAERALDARHDR</sequence>
<dbReference type="AlphaFoldDB" id="U2TBA0"/>
<dbReference type="Proteomes" id="UP000016638">
    <property type="component" value="Unassembled WGS sequence"/>
</dbReference>
<evidence type="ECO:0000313" key="1">
    <source>
        <dbReference type="EMBL" id="ERL10309.1"/>
    </source>
</evidence>
<organism evidence="1 2">
    <name type="scientific">Olsenella profusa F0195</name>
    <dbReference type="NCBI Taxonomy" id="1125712"/>
    <lineage>
        <taxon>Bacteria</taxon>
        <taxon>Bacillati</taxon>
        <taxon>Actinomycetota</taxon>
        <taxon>Coriobacteriia</taxon>
        <taxon>Coriobacteriales</taxon>
        <taxon>Atopobiaceae</taxon>
        <taxon>Olsenella</taxon>
    </lineage>
</organism>
<accession>U2TBA0</accession>
<dbReference type="RefSeq" id="WP_021725187.1">
    <property type="nucleotide sequence ID" value="NZ_AWEZ01000013.1"/>
</dbReference>
<dbReference type="PATRIC" id="fig|1125712.3.peg.347"/>
<proteinExistence type="predicted"/>
<evidence type="ECO:0000313" key="2">
    <source>
        <dbReference type="Proteomes" id="UP000016638"/>
    </source>
</evidence>
<name>U2TBA0_9ACTN</name>
<keyword evidence="2" id="KW-1185">Reference proteome</keyword>
<protein>
    <recommendedName>
        <fullName evidence="3">FeoB-associated Cys-rich membrane protein</fullName>
    </recommendedName>
</protein>